<dbReference type="GO" id="GO:0005634">
    <property type="term" value="C:nucleus"/>
    <property type="evidence" value="ECO:0007669"/>
    <property type="project" value="UniProtKB-SubCell"/>
</dbReference>
<organism evidence="12 13">
    <name type="scientific">Umbra pygmaea</name>
    <name type="common">Eastern mudminnow</name>
    <dbReference type="NCBI Taxonomy" id="75934"/>
    <lineage>
        <taxon>Eukaryota</taxon>
        <taxon>Metazoa</taxon>
        <taxon>Chordata</taxon>
        <taxon>Craniata</taxon>
        <taxon>Vertebrata</taxon>
        <taxon>Euteleostomi</taxon>
        <taxon>Actinopterygii</taxon>
        <taxon>Neopterygii</taxon>
        <taxon>Teleostei</taxon>
        <taxon>Protacanthopterygii</taxon>
        <taxon>Esociformes</taxon>
        <taxon>Umbridae</taxon>
        <taxon>Umbra</taxon>
    </lineage>
</organism>
<keyword evidence="8" id="KW-0010">Activator</keyword>
<evidence type="ECO:0000313" key="12">
    <source>
        <dbReference type="EMBL" id="KAL0993343.1"/>
    </source>
</evidence>
<feature type="compositionally biased region" description="Polar residues" evidence="10">
    <location>
        <begin position="380"/>
        <end position="418"/>
    </location>
</feature>
<evidence type="ECO:0000256" key="8">
    <source>
        <dbReference type="ARBA" id="ARBA00023159"/>
    </source>
</evidence>
<feature type="compositionally biased region" description="Polar residues" evidence="10">
    <location>
        <begin position="99"/>
        <end position="115"/>
    </location>
</feature>
<keyword evidence="7" id="KW-0832">Ubl conjugation</keyword>
<dbReference type="InterPro" id="IPR013083">
    <property type="entry name" value="Znf_RING/FYVE/PHD"/>
</dbReference>
<dbReference type="Pfam" id="PF13771">
    <property type="entry name" value="zf-HC5HC2H"/>
    <property type="match status" value="1"/>
</dbReference>
<feature type="compositionally biased region" description="Polar residues" evidence="10">
    <location>
        <begin position="171"/>
        <end position="184"/>
    </location>
</feature>
<feature type="compositionally biased region" description="Basic residues" evidence="10">
    <location>
        <begin position="422"/>
        <end position="434"/>
    </location>
</feature>
<dbReference type="Gene3D" id="3.30.40.10">
    <property type="entry name" value="Zinc/RING finger domain, C3HC4 (zinc finger)"/>
    <property type="match status" value="1"/>
</dbReference>
<feature type="domain" description="PHD-type" evidence="11">
    <location>
        <begin position="624"/>
        <end position="732"/>
    </location>
</feature>
<evidence type="ECO:0000256" key="1">
    <source>
        <dbReference type="ARBA" id="ARBA00004123"/>
    </source>
</evidence>
<evidence type="ECO:0000256" key="5">
    <source>
        <dbReference type="ARBA" id="ARBA00022771"/>
    </source>
</evidence>
<evidence type="ECO:0000256" key="9">
    <source>
        <dbReference type="ARBA" id="ARBA00023242"/>
    </source>
</evidence>
<dbReference type="EMBL" id="JAGEUA010000003">
    <property type="protein sequence ID" value="KAL0993343.1"/>
    <property type="molecule type" value="Genomic_DNA"/>
</dbReference>
<dbReference type="PANTHER" id="PTHR14955:SF8">
    <property type="entry name" value="SI:CH211-165G14.1-RELATED"/>
    <property type="match status" value="1"/>
</dbReference>
<comment type="subcellular location">
    <subcellularLocation>
        <location evidence="1">Nucleus</location>
    </subcellularLocation>
</comment>
<proteinExistence type="predicted"/>
<protein>
    <recommendedName>
        <fullName evidence="11">PHD-type domain-containing protein</fullName>
    </recommendedName>
</protein>
<dbReference type="SMART" id="SM00249">
    <property type="entry name" value="PHD"/>
    <property type="match status" value="1"/>
</dbReference>
<evidence type="ECO:0000313" key="13">
    <source>
        <dbReference type="Proteomes" id="UP001557470"/>
    </source>
</evidence>
<keyword evidence="4" id="KW-0479">Metal-binding</keyword>
<comment type="caution">
    <text evidence="12">The sequence shown here is derived from an EMBL/GenBank/DDBJ whole genome shotgun (WGS) entry which is preliminary data.</text>
</comment>
<feature type="region of interest" description="Disordered" evidence="10">
    <location>
        <begin position="91"/>
        <end position="121"/>
    </location>
</feature>
<dbReference type="PANTHER" id="PTHR14955">
    <property type="entry name" value="RETINOIC ACID INDUCED 1/TRANSCRIPTION FACTOR 20"/>
    <property type="match status" value="1"/>
</dbReference>
<accession>A0ABD0X1Z7</accession>
<name>A0ABD0X1Z7_UMBPY</name>
<dbReference type="Proteomes" id="UP001557470">
    <property type="component" value="Unassembled WGS sequence"/>
</dbReference>
<keyword evidence="5" id="KW-0863">Zinc-finger</keyword>
<dbReference type="InterPro" id="IPR052440">
    <property type="entry name" value="Trans_Reg/Chrom_Remod"/>
</dbReference>
<reference evidence="12 13" key="1">
    <citation type="submission" date="2024-06" db="EMBL/GenBank/DDBJ databases">
        <authorList>
            <person name="Pan Q."/>
            <person name="Wen M."/>
            <person name="Jouanno E."/>
            <person name="Zahm M."/>
            <person name="Klopp C."/>
            <person name="Cabau C."/>
            <person name="Louis A."/>
            <person name="Berthelot C."/>
            <person name="Parey E."/>
            <person name="Roest Crollius H."/>
            <person name="Montfort J."/>
            <person name="Robinson-Rechavi M."/>
            <person name="Bouchez O."/>
            <person name="Lampietro C."/>
            <person name="Lopez Roques C."/>
            <person name="Donnadieu C."/>
            <person name="Postlethwait J."/>
            <person name="Bobe J."/>
            <person name="Verreycken H."/>
            <person name="Guiguen Y."/>
        </authorList>
    </citation>
    <scope>NUCLEOTIDE SEQUENCE [LARGE SCALE GENOMIC DNA]</scope>
    <source>
        <strain evidence="12">Up_M1</strain>
        <tissue evidence="12">Testis</tissue>
    </source>
</reference>
<feature type="region of interest" description="Disordered" evidence="10">
    <location>
        <begin position="300"/>
        <end position="321"/>
    </location>
</feature>
<evidence type="ECO:0000256" key="3">
    <source>
        <dbReference type="ARBA" id="ARBA00022553"/>
    </source>
</evidence>
<sequence>MELSEESLPMALDLSKRCEKSHHNPRNTEVLDLVKKPSWCSISDNHHVSMPCMQILSEKTLSDTGVRLSYGNMTCVHSPLLHNGMDRSLRDSGLYELNPTESPNAESPISESMNGDESHSDSDVILLVSSSKEAPSPQDYMNRGPDIPIVEPLSPGAVSLDEAKGCFLLPQTMTSPSLDNTYSEDSSESTENRVNTQPALSLSELDAVYGQSASSTVDMSSDDSDVIEVPVTNQNKKIPSFLVGDQNDNRLTGKSCSAVKKTLSPQPRRLSPVVTVQKPTGNVVHHNLKIHTKNVSAVLHKNNSGDTGDSKSKSSASEDESWLQPTVHLYRCVLDSDDSDVDHRTVRLDPSESLGYSERLRGSRIATRPESSYVKDSQRETTMASSSSTQRLRNTQKTQVRTSAEQATAANVNKASGSKTRTAAKQRKKKHKKAGSSSLFSPQEPEIKLKYANYKNDKRDSKSENFSPFVHIEQREYSACTVINDRQEEEDARKNKGQQQQPARSGCVSGGVPKTSCYRLGRLSSVRKGQPLVGCCLCGGSANAVGLGDLHGPYYPDGAALEEPSKQQTQKEERKDSELSADFKTGPCGQIGYNGLHGLSNGTSIEAVDEDCCVIVSDCESSTLPSAKKLRTNCVVDGHGPPVVPHNTSERWIHEDCGIWSTGVFLVKGKLYGLDEAVRLAQDTVCSTCHSAGATMGCFQKACPTKYHYICAALAGCVLNEENFSMRCPKHKNTQFRSVNMPDSR</sequence>
<gene>
    <name evidence="12" type="ORF">UPYG_G00106390</name>
</gene>
<evidence type="ECO:0000256" key="7">
    <source>
        <dbReference type="ARBA" id="ARBA00022843"/>
    </source>
</evidence>
<feature type="region of interest" description="Disordered" evidence="10">
    <location>
        <begin position="358"/>
        <end position="444"/>
    </location>
</feature>
<evidence type="ECO:0000256" key="10">
    <source>
        <dbReference type="SAM" id="MobiDB-lite"/>
    </source>
</evidence>
<dbReference type="AlphaFoldDB" id="A0ABD0X1Z7"/>
<dbReference type="InterPro" id="IPR034732">
    <property type="entry name" value="EPHD"/>
</dbReference>
<feature type="region of interest" description="Disordered" evidence="10">
    <location>
        <begin position="556"/>
        <end position="581"/>
    </location>
</feature>
<keyword evidence="6" id="KW-0862">Zinc</keyword>
<evidence type="ECO:0000256" key="2">
    <source>
        <dbReference type="ARBA" id="ARBA00022499"/>
    </source>
</evidence>
<evidence type="ECO:0000259" key="11">
    <source>
        <dbReference type="PROSITE" id="PS51805"/>
    </source>
</evidence>
<keyword evidence="3" id="KW-0597">Phosphoprotein</keyword>
<dbReference type="InterPro" id="IPR001965">
    <property type="entry name" value="Znf_PHD"/>
</dbReference>
<feature type="compositionally biased region" description="Basic and acidic residues" evidence="10">
    <location>
        <begin position="563"/>
        <end position="578"/>
    </location>
</feature>
<feature type="region of interest" description="Disordered" evidence="10">
    <location>
        <begin position="171"/>
        <end position="194"/>
    </location>
</feature>
<keyword evidence="9" id="KW-0539">Nucleus</keyword>
<dbReference type="FunFam" id="3.30.40.10:FF:000116">
    <property type="entry name" value="Transcription factor 20 (AR1)"/>
    <property type="match status" value="1"/>
</dbReference>
<evidence type="ECO:0000256" key="4">
    <source>
        <dbReference type="ARBA" id="ARBA00022723"/>
    </source>
</evidence>
<feature type="region of interest" description="Disordered" evidence="10">
    <location>
        <begin position="487"/>
        <end position="507"/>
    </location>
</feature>
<dbReference type="GO" id="GO:0008270">
    <property type="term" value="F:zinc ion binding"/>
    <property type="evidence" value="ECO:0007669"/>
    <property type="project" value="UniProtKB-KW"/>
</dbReference>
<evidence type="ECO:0000256" key="6">
    <source>
        <dbReference type="ARBA" id="ARBA00022833"/>
    </source>
</evidence>
<dbReference type="PROSITE" id="PS51805">
    <property type="entry name" value="EPHD"/>
    <property type="match status" value="1"/>
</dbReference>
<keyword evidence="13" id="KW-1185">Reference proteome</keyword>
<keyword evidence="2" id="KW-1017">Isopeptide bond</keyword>